<organism evidence="2 3">
    <name type="scientific">Caerostris darwini</name>
    <dbReference type="NCBI Taxonomy" id="1538125"/>
    <lineage>
        <taxon>Eukaryota</taxon>
        <taxon>Metazoa</taxon>
        <taxon>Ecdysozoa</taxon>
        <taxon>Arthropoda</taxon>
        <taxon>Chelicerata</taxon>
        <taxon>Arachnida</taxon>
        <taxon>Araneae</taxon>
        <taxon>Araneomorphae</taxon>
        <taxon>Entelegynae</taxon>
        <taxon>Araneoidea</taxon>
        <taxon>Araneidae</taxon>
        <taxon>Caerostris</taxon>
    </lineage>
</organism>
<evidence type="ECO:0008006" key="4">
    <source>
        <dbReference type="Google" id="ProtNLM"/>
    </source>
</evidence>
<proteinExistence type="predicted"/>
<dbReference type="InterPro" id="IPR009072">
    <property type="entry name" value="Histone-fold"/>
</dbReference>
<gene>
    <name evidence="2" type="ORF">CDAR_459121</name>
</gene>
<dbReference type="Proteomes" id="UP001054837">
    <property type="component" value="Unassembled WGS sequence"/>
</dbReference>
<dbReference type="GO" id="GO:0030527">
    <property type="term" value="F:structural constituent of chromatin"/>
    <property type="evidence" value="ECO:0007669"/>
    <property type="project" value="InterPro"/>
</dbReference>
<dbReference type="PRINTS" id="PR00620">
    <property type="entry name" value="HISTONEH2A"/>
</dbReference>
<comment type="caution">
    <text evidence="2">The sequence shown here is derived from an EMBL/GenBank/DDBJ whole genome shotgun (WGS) entry which is preliminary data.</text>
</comment>
<dbReference type="GO" id="GO:0000786">
    <property type="term" value="C:nucleosome"/>
    <property type="evidence" value="ECO:0007669"/>
    <property type="project" value="InterPro"/>
</dbReference>
<evidence type="ECO:0000256" key="1">
    <source>
        <dbReference type="SAM" id="MobiDB-lite"/>
    </source>
</evidence>
<dbReference type="PANTHER" id="PTHR23430">
    <property type="entry name" value="HISTONE H2A"/>
    <property type="match status" value="1"/>
</dbReference>
<protein>
    <recommendedName>
        <fullName evidence="4">Histone H2A</fullName>
    </recommendedName>
</protein>
<reference evidence="2 3" key="1">
    <citation type="submission" date="2021-06" db="EMBL/GenBank/DDBJ databases">
        <title>Caerostris darwini draft genome.</title>
        <authorList>
            <person name="Kono N."/>
            <person name="Arakawa K."/>
        </authorList>
    </citation>
    <scope>NUCLEOTIDE SEQUENCE [LARGE SCALE GENOMIC DNA]</scope>
</reference>
<feature type="compositionally biased region" description="Basic residues" evidence="1">
    <location>
        <begin position="11"/>
        <end position="23"/>
    </location>
</feature>
<dbReference type="EMBL" id="BPLQ01000130">
    <property type="protein sequence ID" value="GIX67845.1"/>
    <property type="molecule type" value="Genomic_DNA"/>
</dbReference>
<evidence type="ECO:0000313" key="2">
    <source>
        <dbReference type="EMBL" id="GIX67845.1"/>
    </source>
</evidence>
<dbReference type="SUPFAM" id="SSF47113">
    <property type="entry name" value="Histone-fold"/>
    <property type="match status" value="1"/>
</dbReference>
<dbReference type="InterPro" id="IPR002119">
    <property type="entry name" value="Histone_H2A"/>
</dbReference>
<dbReference type="Gene3D" id="1.10.20.10">
    <property type="entry name" value="Histone, subunit A"/>
    <property type="match status" value="1"/>
</dbReference>
<dbReference type="AlphaFoldDB" id="A0AAV4M7P3"/>
<dbReference type="GO" id="GO:0046982">
    <property type="term" value="F:protein heterodimerization activity"/>
    <property type="evidence" value="ECO:0007669"/>
    <property type="project" value="InterPro"/>
</dbReference>
<keyword evidence="3" id="KW-1185">Reference proteome</keyword>
<dbReference type="GO" id="GO:0003677">
    <property type="term" value="F:DNA binding"/>
    <property type="evidence" value="ECO:0007669"/>
    <property type="project" value="InterPro"/>
</dbReference>
<accession>A0AAV4M7P3</accession>
<evidence type="ECO:0000313" key="3">
    <source>
        <dbReference type="Proteomes" id="UP001054837"/>
    </source>
</evidence>
<feature type="region of interest" description="Disordered" evidence="1">
    <location>
        <begin position="1"/>
        <end position="25"/>
    </location>
</feature>
<feature type="compositionally biased region" description="Basic and acidic residues" evidence="1">
    <location>
        <begin position="1"/>
        <end position="10"/>
    </location>
</feature>
<dbReference type="CDD" id="cd22915">
    <property type="entry name" value="HFD_SOS1_rpt2"/>
    <property type="match status" value="1"/>
</dbReference>
<name>A0AAV4M7P3_9ARAC</name>
<sequence>MSDLEKEKTTKKISSGKRTKHQSSKPLFPLDEIYTMLKKKTKRGKIAPQVPLYLGSVYEYITAEILEKAGNHAIRRKSNVIEAIDIIATVTTDPELNEAIGKAITETNQS</sequence>